<dbReference type="SMART" id="SM00419">
    <property type="entry name" value="HTH_CRP"/>
    <property type="match status" value="1"/>
</dbReference>
<keyword evidence="3" id="KW-1185">Reference proteome</keyword>
<evidence type="ECO:0000313" key="3">
    <source>
        <dbReference type="Proteomes" id="UP001645038"/>
    </source>
</evidence>
<name>A0ABR9G3W6_9GAMM</name>
<comment type="caution">
    <text evidence="2">The sequence shown here is derived from an EMBL/GenBank/DDBJ whole genome shotgun (WGS) entry which is preliminary data.</text>
</comment>
<dbReference type="SUPFAM" id="SSF46785">
    <property type="entry name" value="Winged helix' DNA-binding domain"/>
    <property type="match status" value="1"/>
</dbReference>
<gene>
    <name evidence="2" type="ORF">EI547_19170</name>
</gene>
<dbReference type="PROSITE" id="PS51063">
    <property type="entry name" value="HTH_CRP_2"/>
    <property type="match status" value="1"/>
</dbReference>
<protein>
    <submittedName>
        <fullName evidence="2">Crp/Fnr family transcriptional regulator</fullName>
    </submittedName>
</protein>
<dbReference type="InterPro" id="IPR012318">
    <property type="entry name" value="HTH_CRP"/>
</dbReference>
<dbReference type="PRINTS" id="PR00034">
    <property type="entry name" value="HTHCRP"/>
</dbReference>
<organism evidence="2 3">
    <name type="scientific">Halomonas colorata</name>
    <dbReference type="NCBI Taxonomy" id="2742615"/>
    <lineage>
        <taxon>Bacteria</taxon>
        <taxon>Pseudomonadati</taxon>
        <taxon>Pseudomonadota</taxon>
        <taxon>Gammaproteobacteria</taxon>
        <taxon>Oceanospirillales</taxon>
        <taxon>Halomonadaceae</taxon>
        <taxon>Halomonas</taxon>
    </lineage>
</organism>
<dbReference type="Pfam" id="PF13545">
    <property type="entry name" value="HTH_Crp_2"/>
    <property type="match status" value="1"/>
</dbReference>
<evidence type="ECO:0000259" key="1">
    <source>
        <dbReference type="PROSITE" id="PS51063"/>
    </source>
</evidence>
<dbReference type="EMBL" id="RRZB01000130">
    <property type="protein sequence ID" value="MBE0465538.1"/>
    <property type="molecule type" value="Genomic_DNA"/>
</dbReference>
<sequence length="156" mass="17989">MDHSICAVIPSKFTSIPQHKIEEMYALQPRLARAFFWSMLVDESTLREWIVNIASRQADQRMGHLFCELLIRSRAAGLTTDHGFVMPLTQQQVGEAMGITPVHTNRVISKLRQEGLISWENKFLKINDWEKMKKFSDFDANYLHLDKADPSLANEV</sequence>
<reference evidence="2 3" key="1">
    <citation type="submission" date="2020-07" db="EMBL/GenBank/DDBJ databases">
        <title>Halophilic bacteria isolated from french cheeses.</title>
        <authorList>
            <person name="Kothe C.I."/>
            <person name="Farah-Kraiem B."/>
            <person name="Renault P."/>
            <person name="Dridi B."/>
        </authorList>
    </citation>
    <scope>NUCLEOTIDE SEQUENCE [LARGE SCALE GENOMIC DNA]</scope>
    <source>
        <strain evidence="2 3">FME20</strain>
    </source>
</reference>
<dbReference type="Proteomes" id="UP001645038">
    <property type="component" value="Unassembled WGS sequence"/>
</dbReference>
<evidence type="ECO:0000313" key="2">
    <source>
        <dbReference type="EMBL" id="MBE0465538.1"/>
    </source>
</evidence>
<accession>A0ABR9G3W6</accession>
<dbReference type="InterPro" id="IPR036390">
    <property type="entry name" value="WH_DNA-bd_sf"/>
</dbReference>
<dbReference type="Gene3D" id="2.60.120.10">
    <property type="entry name" value="Jelly Rolls"/>
    <property type="match status" value="1"/>
</dbReference>
<proteinExistence type="predicted"/>
<dbReference type="InterPro" id="IPR014710">
    <property type="entry name" value="RmlC-like_jellyroll"/>
</dbReference>
<feature type="domain" description="HTH crp-type" evidence="1">
    <location>
        <begin position="56"/>
        <end position="130"/>
    </location>
</feature>